<dbReference type="RefSeq" id="WP_273438492.1">
    <property type="nucleotide sequence ID" value="NZ_PKUN01000008.1"/>
</dbReference>
<dbReference type="EMBL" id="PKUN01000008">
    <property type="protein sequence ID" value="PLX62150.1"/>
    <property type="molecule type" value="Genomic_DNA"/>
</dbReference>
<keyword evidence="3" id="KW-0963">Cytoplasm</keyword>
<dbReference type="InterPro" id="IPR011946">
    <property type="entry name" value="Integrase_integron-type"/>
</dbReference>
<evidence type="ECO:0000256" key="8">
    <source>
        <dbReference type="ARBA" id="ARBA00038613"/>
    </source>
</evidence>
<evidence type="ECO:0000259" key="10">
    <source>
        <dbReference type="PROSITE" id="PS51898"/>
    </source>
</evidence>
<comment type="subcellular location">
    <subcellularLocation>
        <location evidence="1">Cytoplasm</location>
    </subcellularLocation>
</comment>
<dbReference type="GO" id="GO:0006310">
    <property type="term" value="P:DNA recombination"/>
    <property type="evidence" value="ECO:0007669"/>
    <property type="project" value="UniProtKB-KW"/>
</dbReference>
<dbReference type="SUPFAM" id="SSF56349">
    <property type="entry name" value="DNA breaking-rejoining enzymes"/>
    <property type="match status" value="1"/>
</dbReference>
<gene>
    <name evidence="12" type="ORF">C0630_06980</name>
</gene>
<dbReference type="InterPro" id="IPR050090">
    <property type="entry name" value="Tyrosine_recombinase_XerCD"/>
</dbReference>
<dbReference type="PANTHER" id="PTHR30349:SF64">
    <property type="entry name" value="PROPHAGE INTEGRASE INTD-RELATED"/>
    <property type="match status" value="1"/>
</dbReference>
<dbReference type="InterPro" id="IPR013762">
    <property type="entry name" value="Integrase-like_cat_sf"/>
</dbReference>
<evidence type="ECO:0000256" key="9">
    <source>
        <dbReference type="PROSITE-ProRule" id="PRU01248"/>
    </source>
</evidence>
<dbReference type="PROSITE" id="PS51898">
    <property type="entry name" value="TYR_RECOMBINASE"/>
    <property type="match status" value="1"/>
</dbReference>
<accession>A0A2N6CXV4</accession>
<dbReference type="Pfam" id="PF00589">
    <property type="entry name" value="Phage_integrase"/>
    <property type="match status" value="1"/>
</dbReference>
<evidence type="ECO:0000256" key="4">
    <source>
        <dbReference type="ARBA" id="ARBA00022908"/>
    </source>
</evidence>
<dbReference type="STRING" id="1111735.GCA_000428045_00775"/>
<dbReference type="NCBIfam" id="TIGR02249">
    <property type="entry name" value="integrase_gron"/>
    <property type="match status" value="1"/>
</dbReference>
<dbReference type="CDD" id="cd01193">
    <property type="entry name" value="INT_IntI_C"/>
    <property type="match status" value="1"/>
</dbReference>
<sequence>MSIDPDTQPISPSVERFWKRYIDVLKLFHIPERSRPWYRKHVQEFIDAHPGAKLRTQTPEAIEHWFAKQGLNPQLSAWQLRQKVDALRLLFRHMLKSGWASEFDWDHWAEGGQPLGDRHPTVARSYETTNAGADRPGNLLGNAFPKVYARFIAAIRVADLAINTEQSYLGWINRFLRFHKSSLPEDCAEQEVSSFLEHLAVRRKVSGATQAQALNALVFFYARVLEKPLGDIGTFKRPKPYKRIPTVLSRREVAQILARTQGMSGLMVRLMYGTGMRVMECARLRILDLDFDYRQITVRAGKGKKDRVVPMPDALAGHLKRHIAWVTDKHAEDLKAGFGAVYLPEALERKYPNAAKEFRWQYLFPATRIAPDPRSGVLRRHHIHQSVIQRAVRKTAVEVGLTKRVTSHTLRHSFATHLLESGSDIRTVQELLGHTDVTTTMIYTHVLGKGGGGVTSPLDRLE</sequence>
<evidence type="ECO:0000256" key="5">
    <source>
        <dbReference type="ARBA" id="ARBA00023125"/>
    </source>
</evidence>
<dbReference type="GO" id="GO:0003677">
    <property type="term" value="F:DNA binding"/>
    <property type="evidence" value="ECO:0007669"/>
    <property type="project" value="UniProtKB-UniRule"/>
</dbReference>
<dbReference type="GO" id="GO:0015074">
    <property type="term" value="P:DNA integration"/>
    <property type="evidence" value="ECO:0007669"/>
    <property type="project" value="UniProtKB-KW"/>
</dbReference>
<proteinExistence type="inferred from homology"/>
<dbReference type="InterPro" id="IPR002104">
    <property type="entry name" value="Integrase_catalytic"/>
</dbReference>
<dbReference type="InterPro" id="IPR010998">
    <property type="entry name" value="Integrase_recombinase_N"/>
</dbReference>
<evidence type="ECO:0000259" key="11">
    <source>
        <dbReference type="PROSITE" id="PS51900"/>
    </source>
</evidence>
<keyword evidence="5 9" id="KW-0238">DNA-binding</keyword>
<dbReference type="GO" id="GO:0005737">
    <property type="term" value="C:cytoplasm"/>
    <property type="evidence" value="ECO:0007669"/>
    <property type="project" value="UniProtKB-SubCell"/>
</dbReference>
<evidence type="ECO:0000256" key="6">
    <source>
        <dbReference type="ARBA" id="ARBA00023172"/>
    </source>
</evidence>
<keyword evidence="4" id="KW-0229">DNA integration</keyword>
<feature type="domain" description="Tyr recombinase" evidence="10">
    <location>
        <begin position="243"/>
        <end position="456"/>
    </location>
</feature>
<comment type="subunit">
    <text evidence="8">Forms a cyclic heterotetrameric complex composed of two molecules of XerC and two molecules of XerD.</text>
</comment>
<dbReference type="Proteomes" id="UP000235015">
    <property type="component" value="Unassembled WGS sequence"/>
</dbReference>
<dbReference type="AlphaFoldDB" id="A0A2N6CXV4"/>
<dbReference type="InterPro" id="IPR011010">
    <property type="entry name" value="DNA_brk_join_enz"/>
</dbReference>
<protein>
    <submittedName>
        <fullName evidence="12">Integron integrase</fullName>
    </submittedName>
</protein>
<dbReference type="InterPro" id="IPR044068">
    <property type="entry name" value="CB"/>
</dbReference>
<name>A0A2N6CXV4_9GAMM</name>
<dbReference type="InterPro" id="IPR004107">
    <property type="entry name" value="Integrase_SAM-like_N"/>
</dbReference>
<evidence type="ECO:0000256" key="7">
    <source>
        <dbReference type="ARBA" id="ARBA00037721"/>
    </source>
</evidence>
<comment type="similarity">
    <text evidence="2">Belongs to the 'phage' integrase family.</text>
</comment>
<organism evidence="12 13">
    <name type="scientific">Sedimenticola selenatireducens</name>
    <dbReference type="NCBI Taxonomy" id="191960"/>
    <lineage>
        <taxon>Bacteria</taxon>
        <taxon>Pseudomonadati</taxon>
        <taxon>Pseudomonadota</taxon>
        <taxon>Gammaproteobacteria</taxon>
        <taxon>Chromatiales</taxon>
        <taxon>Sedimenticolaceae</taxon>
        <taxon>Sedimenticola</taxon>
    </lineage>
</organism>
<comment type="caution">
    <text evidence="12">The sequence shown here is derived from an EMBL/GenBank/DDBJ whole genome shotgun (WGS) entry which is preliminary data.</text>
</comment>
<feature type="domain" description="Core-binding (CB)" evidence="11">
    <location>
        <begin position="142"/>
        <end position="225"/>
    </location>
</feature>
<evidence type="ECO:0000256" key="3">
    <source>
        <dbReference type="ARBA" id="ARBA00022490"/>
    </source>
</evidence>
<dbReference type="Pfam" id="PF13495">
    <property type="entry name" value="Phage_int_SAM_4"/>
    <property type="match status" value="1"/>
</dbReference>
<keyword evidence="6" id="KW-0233">DNA recombination</keyword>
<reference evidence="12 13" key="1">
    <citation type="submission" date="2017-11" db="EMBL/GenBank/DDBJ databases">
        <title>Genome-resolved metagenomics identifies genetic mobility, metabolic interactions, and unexpected diversity in perchlorate-reducing communities.</title>
        <authorList>
            <person name="Barnum T.P."/>
            <person name="Figueroa I.A."/>
            <person name="Carlstrom C.I."/>
            <person name="Lucas L.N."/>
            <person name="Engelbrektson A.L."/>
            <person name="Coates J.D."/>
        </authorList>
    </citation>
    <scope>NUCLEOTIDE SEQUENCE [LARGE SCALE GENOMIC DNA]</scope>
    <source>
        <strain evidence="12">BM301</strain>
    </source>
</reference>
<evidence type="ECO:0000313" key="13">
    <source>
        <dbReference type="Proteomes" id="UP000235015"/>
    </source>
</evidence>
<dbReference type="FunFam" id="1.10.443.10:FF:000007">
    <property type="entry name" value="Tyrosine recombinase XerC"/>
    <property type="match status" value="1"/>
</dbReference>
<evidence type="ECO:0000256" key="1">
    <source>
        <dbReference type="ARBA" id="ARBA00004496"/>
    </source>
</evidence>
<dbReference type="Gene3D" id="1.10.150.130">
    <property type="match status" value="2"/>
</dbReference>
<dbReference type="PROSITE" id="PS51900">
    <property type="entry name" value="CB"/>
    <property type="match status" value="1"/>
</dbReference>
<comment type="function">
    <text evidence="7">Site-specific tyrosine recombinase, which acts by catalyzing the cutting and rejoining of the recombining DNA molecules. The XerC-XerD complex is essential to convert dimers of the bacterial chromosome into monomers to permit their segregation at cell division. It also contributes to the segregational stability of plasmids.</text>
</comment>
<dbReference type="Gene3D" id="1.10.443.10">
    <property type="entry name" value="Intergrase catalytic core"/>
    <property type="match status" value="1"/>
</dbReference>
<evidence type="ECO:0000256" key="2">
    <source>
        <dbReference type="ARBA" id="ARBA00008857"/>
    </source>
</evidence>
<evidence type="ECO:0000313" key="12">
    <source>
        <dbReference type="EMBL" id="PLX62150.1"/>
    </source>
</evidence>
<dbReference type="PANTHER" id="PTHR30349">
    <property type="entry name" value="PHAGE INTEGRASE-RELATED"/>
    <property type="match status" value="1"/>
</dbReference>